<feature type="domain" description="Zn(2)-C6 fungal-type" evidence="6">
    <location>
        <begin position="12"/>
        <end position="42"/>
    </location>
</feature>
<dbReference type="RefSeq" id="XP_024708686.1">
    <property type="nucleotide sequence ID" value="XM_024845516.1"/>
</dbReference>
<dbReference type="GO" id="GO:0045944">
    <property type="term" value="P:positive regulation of transcription by RNA polymerase II"/>
    <property type="evidence" value="ECO:0007669"/>
    <property type="project" value="TreeGrafter"/>
</dbReference>
<dbReference type="Gene3D" id="4.10.240.10">
    <property type="entry name" value="Zn(2)-C6 fungal-type DNA-binding domain"/>
    <property type="match status" value="1"/>
</dbReference>
<dbReference type="AlphaFoldDB" id="A0A2I2GKH9"/>
<accession>A0A2I2GKH9</accession>
<dbReference type="PANTHER" id="PTHR37534:SF7">
    <property type="entry name" value="TRANSCRIPTIONAL ACTIVATOR PROTEIN UGA3"/>
    <property type="match status" value="1"/>
</dbReference>
<dbReference type="PROSITE" id="PS50048">
    <property type="entry name" value="ZN2_CY6_FUNGAL_2"/>
    <property type="match status" value="1"/>
</dbReference>
<name>A0A2I2GKH9_9EURO</name>
<evidence type="ECO:0000256" key="1">
    <source>
        <dbReference type="ARBA" id="ARBA00004123"/>
    </source>
</evidence>
<dbReference type="Pfam" id="PF11951">
    <property type="entry name" value="Fungal_trans_2"/>
    <property type="match status" value="1"/>
</dbReference>
<evidence type="ECO:0000256" key="3">
    <source>
        <dbReference type="ARBA" id="ARBA00023125"/>
    </source>
</evidence>
<protein>
    <recommendedName>
        <fullName evidence="6">Zn(2)-C6 fungal-type domain-containing protein</fullName>
    </recommendedName>
</protein>
<keyword evidence="5" id="KW-0539">Nucleus</keyword>
<comment type="caution">
    <text evidence="7">The sequence shown here is derived from an EMBL/GenBank/DDBJ whole genome shotgun (WGS) entry which is preliminary data.</text>
</comment>
<dbReference type="OrthoDB" id="4314040at2759"/>
<dbReference type="InterPro" id="IPR036864">
    <property type="entry name" value="Zn2-C6_fun-type_DNA-bd_sf"/>
</dbReference>
<reference evidence="7 8" key="1">
    <citation type="submission" date="2016-12" db="EMBL/GenBank/DDBJ databases">
        <title>The genomes of Aspergillus section Nigri reveals drivers in fungal speciation.</title>
        <authorList>
            <consortium name="DOE Joint Genome Institute"/>
            <person name="Vesth T.C."/>
            <person name="Nybo J."/>
            <person name="Theobald S."/>
            <person name="Brandl J."/>
            <person name="Frisvad J.C."/>
            <person name="Nielsen K.F."/>
            <person name="Lyhne E.K."/>
            <person name="Kogle M.E."/>
            <person name="Kuo A."/>
            <person name="Riley R."/>
            <person name="Clum A."/>
            <person name="Nolan M."/>
            <person name="Lipzen A."/>
            <person name="Salamov A."/>
            <person name="Henrissat B."/>
            <person name="Wiebenga A."/>
            <person name="De Vries R.P."/>
            <person name="Grigoriev I.V."/>
            <person name="Mortensen U.H."/>
            <person name="Andersen M.R."/>
            <person name="Baker S.E."/>
        </authorList>
    </citation>
    <scope>NUCLEOTIDE SEQUENCE [LARGE SCALE GENOMIC DNA]</scope>
    <source>
        <strain evidence="7 8">IBT 23096</strain>
    </source>
</reference>
<keyword evidence="3" id="KW-0238">DNA-binding</keyword>
<dbReference type="SMART" id="SM00066">
    <property type="entry name" value="GAL4"/>
    <property type="match status" value="1"/>
</dbReference>
<proteinExistence type="predicted"/>
<dbReference type="Proteomes" id="UP000234275">
    <property type="component" value="Unassembled WGS sequence"/>
</dbReference>
<organism evidence="7 8">
    <name type="scientific">Aspergillus steynii IBT 23096</name>
    <dbReference type="NCBI Taxonomy" id="1392250"/>
    <lineage>
        <taxon>Eukaryota</taxon>
        <taxon>Fungi</taxon>
        <taxon>Dikarya</taxon>
        <taxon>Ascomycota</taxon>
        <taxon>Pezizomycotina</taxon>
        <taxon>Eurotiomycetes</taxon>
        <taxon>Eurotiomycetidae</taxon>
        <taxon>Eurotiales</taxon>
        <taxon>Aspergillaceae</taxon>
        <taxon>Aspergillus</taxon>
        <taxon>Aspergillus subgen. Circumdati</taxon>
    </lineage>
</organism>
<evidence type="ECO:0000259" key="6">
    <source>
        <dbReference type="PROSITE" id="PS50048"/>
    </source>
</evidence>
<gene>
    <name evidence="7" type="ORF">P170DRAFT_380058</name>
</gene>
<dbReference type="GeneID" id="36553215"/>
<dbReference type="InterPro" id="IPR001138">
    <property type="entry name" value="Zn2Cys6_DnaBD"/>
</dbReference>
<comment type="subcellular location">
    <subcellularLocation>
        <location evidence="1">Nucleus</location>
    </subcellularLocation>
</comment>
<dbReference type="PROSITE" id="PS00463">
    <property type="entry name" value="ZN2_CY6_FUNGAL_1"/>
    <property type="match status" value="1"/>
</dbReference>
<dbReference type="GO" id="GO:0008270">
    <property type="term" value="F:zinc ion binding"/>
    <property type="evidence" value="ECO:0007669"/>
    <property type="project" value="InterPro"/>
</dbReference>
<dbReference type="SUPFAM" id="SSF57701">
    <property type="entry name" value="Zn2/Cys6 DNA-binding domain"/>
    <property type="match status" value="1"/>
</dbReference>
<keyword evidence="4" id="KW-0804">Transcription</keyword>
<dbReference type="InterPro" id="IPR021858">
    <property type="entry name" value="Fun_TF"/>
</dbReference>
<dbReference type="GO" id="GO:0000976">
    <property type="term" value="F:transcription cis-regulatory region binding"/>
    <property type="evidence" value="ECO:0007669"/>
    <property type="project" value="TreeGrafter"/>
</dbReference>
<keyword evidence="8" id="KW-1185">Reference proteome</keyword>
<dbReference type="PANTHER" id="PTHR37534">
    <property type="entry name" value="TRANSCRIPTIONAL ACTIVATOR PROTEIN UGA3"/>
    <property type="match status" value="1"/>
</dbReference>
<dbReference type="Pfam" id="PF00172">
    <property type="entry name" value="Zn_clus"/>
    <property type="match status" value="1"/>
</dbReference>
<sequence length="476" mass="54302">MTRTTSSRSRTGCIPCRRKHQKCDEQRPICSFCSFRGMQCQYPSGLKWMRQTEPMTSRHRPRAHRAGALSVLRSPAPFADTFRSTEEKAAWEYYTRLVSSNVPALDGPENPYRKLSITALSSPILLETIICIATEHMLNFGLGSVPVAAERQQRMLRSIRQSLLTIEPGQTHTDPTHEACLAAVVLQGIVVAQRPDGVVEPHIKCASFLMHALGYFNDISNHNPLARMTAQRFAMVDLMLAISRQRRPFSPVQFVLHQPDEARWDGTEPSFYEMTGCPQPLMCFLVRIAYLACDVDDRLDANLPIHDILNQAFTLETELRAWNTRYTGLVPDELPCPRSPLDILSECFYWTAHLLLARRVFRDPTRSPRVQYLAHTCFRLMDHLPTGCGPDSSLPQPFYLAAREAITVEDRNWVRGKHEAMTAYYREQQRHSAMELTERIWARGDELRGASTSGDNQSVEDRFVRDLDRGSSLFIF</sequence>
<dbReference type="STRING" id="1392250.A0A2I2GKH9"/>
<keyword evidence="2" id="KW-0805">Transcription regulation</keyword>
<dbReference type="CDD" id="cd00067">
    <property type="entry name" value="GAL4"/>
    <property type="match status" value="1"/>
</dbReference>
<evidence type="ECO:0000256" key="4">
    <source>
        <dbReference type="ARBA" id="ARBA00023163"/>
    </source>
</evidence>
<dbReference type="GO" id="GO:0005634">
    <property type="term" value="C:nucleus"/>
    <property type="evidence" value="ECO:0007669"/>
    <property type="project" value="UniProtKB-SubCell"/>
</dbReference>
<evidence type="ECO:0000256" key="2">
    <source>
        <dbReference type="ARBA" id="ARBA00023015"/>
    </source>
</evidence>
<dbReference type="EMBL" id="MSFO01000002">
    <property type="protein sequence ID" value="PLB53384.1"/>
    <property type="molecule type" value="Genomic_DNA"/>
</dbReference>
<dbReference type="VEuPathDB" id="FungiDB:P170DRAFT_380058"/>
<evidence type="ECO:0000313" key="7">
    <source>
        <dbReference type="EMBL" id="PLB53384.1"/>
    </source>
</evidence>
<dbReference type="GO" id="GO:0000981">
    <property type="term" value="F:DNA-binding transcription factor activity, RNA polymerase II-specific"/>
    <property type="evidence" value="ECO:0007669"/>
    <property type="project" value="InterPro"/>
</dbReference>
<evidence type="ECO:0000256" key="5">
    <source>
        <dbReference type="ARBA" id="ARBA00023242"/>
    </source>
</evidence>
<evidence type="ECO:0000313" key="8">
    <source>
        <dbReference type="Proteomes" id="UP000234275"/>
    </source>
</evidence>